<reference evidence="2 3" key="1">
    <citation type="journal article" date="2018" name="Front. Plant Sci.">
        <title>Red Clover (Trifolium pratense) and Zigzag Clover (T. medium) - A Picture of Genomic Similarities and Differences.</title>
        <authorList>
            <person name="Dluhosova J."/>
            <person name="Istvanek J."/>
            <person name="Nedelnik J."/>
            <person name="Repkova J."/>
        </authorList>
    </citation>
    <scope>NUCLEOTIDE SEQUENCE [LARGE SCALE GENOMIC DNA]</scope>
    <source>
        <strain evidence="3">cv. 10/8</strain>
        <tissue evidence="2">Leaf</tissue>
    </source>
</reference>
<comment type="caution">
    <text evidence="2">The sequence shown here is derived from an EMBL/GenBank/DDBJ whole genome shotgun (WGS) entry which is preliminary data.</text>
</comment>
<proteinExistence type="predicted"/>
<accession>A0A392QYZ2</accession>
<feature type="non-terminal residue" evidence="2">
    <location>
        <position position="39"/>
    </location>
</feature>
<protein>
    <submittedName>
        <fullName evidence="2">Uncharacterized protein</fullName>
    </submittedName>
</protein>
<keyword evidence="3" id="KW-1185">Reference proteome</keyword>
<evidence type="ECO:0000313" key="2">
    <source>
        <dbReference type="EMBL" id="MCI29199.1"/>
    </source>
</evidence>
<feature type="region of interest" description="Disordered" evidence="1">
    <location>
        <begin position="1"/>
        <end position="39"/>
    </location>
</feature>
<evidence type="ECO:0000256" key="1">
    <source>
        <dbReference type="SAM" id="MobiDB-lite"/>
    </source>
</evidence>
<dbReference type="EMBL" id="LXQA010170992">
    <property type="protein sequence ID" value="MCI29199.1"/>
    <property type="molecule type" value="Genomic_DNA"/>
</dbReference>
<organism evidence="2 3">
    <name type="scientific">Trifolium medium</name>
    <dbReference type="NCBI Taxonomy" id="97028"/>
    <lineage>
        <taxon>Eukaryota</taxon>
        <taxon>Viridiplantae</taxon>
        <taxon>Streptophyta</taxon>
        <taxon>Embryophyta</taxon>
        <taxon>Tracheophyta</taxon>
        <taxon>Spermatophyta</taxon>
        <taxon>Magnoliopsida</taxon>
        <taxon>eudicotyledons</taxon>
        <taxon>Gunneridae</taxon>
        <taxon>Pentapetalae</taxon>
        <taxon>rosids</taxon>
        <taxon>fabids</taxon>
        <taxon>Fabales</taxon>
        <taxon>Fabaceae</taxon>
        <taxon>Papilionoideae</taxon>
        <taxon>50 kb inversion clade</taxon>
        <taxon>NPAAA clade</taxon>
        <taxon>Hologalegina</taxon>
        <taxon>IRL clade</taxon>
        <taxon>Trifolieae</taxon>
        <taxon>Trifolium</taxon>
    </lineage>
</organism>
<evidence type="ECO:0000313" key="3">
    <source>
        <dbReference type="Proteomes" id="UP000265520"/>
    </source>
</evidence>
<dbReference type="AlphaFoldDB" id="A0A392QYZ2"/>
<sequence>MQENRFGTAHGTGRGLAARGTMFSQTRAAAPGFCAGRGE</sequence>
<dbReference type="Proteomes" id="UP000265520">
    <property type="component" value="Unassembled WGS sequence"/>
</dbReference>
<name>A0A392QYZ2_9FABA</name>